<evidence type="ECO:0000313" key="2">
    <source>
        <dbReference type="Proteomes" id="UP000037997"/>
    </source>
</evidence>
<sequence>MYKSIKNLVMIMVLCLSLEAKDFVVDCAECVIEVGFTDKEVEGFKKEMGEENFYTLADDANYYAYTLREYLKANGIESKSVSRLETHYTTLIFPNAKIDIIKLDRLYEYYLYQKGKKPHKLMDIATPAEEINEYFNIANPKYPKESE</sequence>
<dbReference type="EMBL" id="JNOC01000006">
    <property type="protein sequence ID" value="KPH56537.1"/>
    <property type="molecule type" value="Genomic_DNA"/>
</dbReference>
<organism evidence="1 2">
    <name type="scientific">Helicobacter pullorum</name>
    <dbReference type="NCBI Taxonomy" id="35818"/>
    <lineage>
        <taxon>Bacteria</taxon>
        <taxon>Pseudomonadati</taxon>
        <taxon>Campylobacterota</taxon>
        <taxon>Epsilonproteobacteria</taxon>
        <taxon>Campylobacterales</taxon>
        <taxon>Helicobacteraceae</taxon>
        <taxon>Helicobacter</taxon>
    </lineage>
</organism>
<dbReference type="AlphaFoldDB" id="A0A0N1EE99"/>
<evidence type="ECO:0000313" key="1">
    <source>
        <dbReference type="EMBL" id="KPH56537.1"/>
    </source>
</evidence>
<gene>
    <name evidence="1" type="ORF">HPU229334_10945</name>
</gene>
<dbReference type="PATRIC" id="fig|35818.11.peg.2167"/>
<accession>A0A0N1EE99</accession>
<proteinExistence type="predicted"/>
<protein>
    <submittedName>
        <fullName evidence="1">Uncharacterized protein</fullName>
    </submittedName>
</protein>
<dbReference type="RefSeq" id="WP_054197472.1">
    <property type="nucleotide sequence ID" value="NZ_JNOC01000006.1"/>
</dbReference>
<dbReference type="Proteomes" id="UP000037997">
    <property type="component" value="Unassembled WGS sequence"/>
</dbReference>
<name>A0A0N1EE99_9HELI</name>
<reference evidence="1 2" key="1">
    <citation type="submission" date="2014-06" db="EMBL/GenBank/DDBJ databases">
        <title>Helicobacter pullorum isolates in fresh chicken meat - phenotypic and genotypic features.</title>
        <authorList>
            <person name="Borges V."/>
            <person name="Santos A."/>
            <person name="Correia C.B."/>
            <person name="Saraiva M."/>
            <person name="Menard A."/>
            <person name="Vieira L."/>
            <person name="Sampaio D.A."/>
            <person name="Gomes J.P."/>
            <person name="Oleastro M."/>
        </authorList>
    </citation>
    <scope>NUCLEOTIDE SEQUENCE [LARGE SCALE GENOMIC DNA]</scope>
    <source>
        <strain evidence="1 2">229334/12</strain>
    </source>
</reference>
<comment type="caution">
    <text evidence="1">The sequence shown here is derived from an EMBL/GenBank/DDBJ whole genome shotgun (WGS) entry which is preliminary data.</text>
</comment>